<dbReference type="Proteomes" id="UP000011096">
    <property type="component" value="Unassembled WGS sequence"/>
</dbReference>
<sequence>MAHSLEGSRNIDKVNAKLCDLLLKPFFFIKRPTIAQVKVIVILHKIYQSLNDACINQSRVVPQVLAPSA</sequence>
<evidence type="ECO:0000313" key="2">
    <source>
        <dbReference type="Proteomes" id="UP000011096"/>
    </source>
</evidence>
<organism evidence="1 2">
    <name type="scientific">Colletotrichum fructicola (strain Nara gc5)</name>
    <name type="common">Anthracnose fungus</name>
    <name type="synonym">Colletotrichum gloeosporioides (strain Nara gc5)</name>
    <dbReference type="NCBI Taxonomy" id="1213859"/>
    <lineage>
        <taxon>Eukaryota</taxon>
        <taxon>Fungi</taxon>
        <taxon>Dikarya</taxon>
        <taxon>Ascomycota</taxon>
        <taxon>Pezizomycotina</taxon>
        <taxon>Sordariomycetes</taxon>
        <taxon>Hypocreomycetidae</taxon>
        <taxon>Glomerellales</taxon>
        <taxon>Glomerellaceae</taxon>
        <taxon>Colletotrichum</taxon>
        <taxon>Colletotrichum gloeosporioides species complex</taxon>
    </lineage>
</organism>
<reference evidence="1 2" key="1">
    <citation type="submission" date="2012-08" db="EMBL/GenBank/DDBJ databases">
        <authorList>
            <person name="Gan P.H.P."/>
            <person name="Ikeda K."/>
            <person name="Irieda H."/>
            <person name="Narusaka M."/>
            <person name="O'Connell R.J."/>
            <person name="Narusaka Y."/>
            <person name="Takano Y."/>
            <person name="Kubo Y."/>
            <person name="Shirasu K."/>
        </authorList>
    </citation>
    <scope>NUCLEOTIDE SEQUENCE [LARGE SCALE GENOMIC DNA]</scope>
    <source>
        <strain evidence="1 2">Nara gc5</strain>
    </source>
</reference>
<dbReference type="RefSeq" id="XP_066007567.1">
    <property type="nucleotide sequence ID" value="XM_066153043.1"/>
</dbReference>
<dbReference type="InParanoid" id="A0A7J6IKQ1"/>
<comment type="caution">
    <text evidence="1">The sequence shown here is derived from an EMBL/GenBank/DDBJ whole genome shotgun (WGS) entry which is preliminary data.</text>
</comment>
<keyword evidence="2" id="KW-1185">Reference proteome</keyword>
<evidence type="ECO:0000313" key="1">
    <source>
        <dbReference type="EMBL" id="KAF4477273.1"/>
    </source>
</evidence>
<accession>A0A7J6IKQ1</accession>
<protein>
    <submittedName>
        <fullName evidence="1">Uncharacterized protein</fullName>
    </submittedName>
</protein>
<name>A0A7J6IKQ1_COLFN</name>
<dbReference type="GeneID" id="90980353"/>
<reference evidence="1 2" key="2">
    <citation type="submission" date="2020-04" db="EMBL/GenBank/DDBJ databases">
        <title>Genome sequencing and assembly of multiple isolates from the Colletotrichum gloeosporioides species complex.</title>
        <authorList>
            <person name="Gan P."/>
            <person name="Shirasu K."/>
        </authorList>
    </citation>
    <scope>NUCLEOTIDE SEQUENCE [LARGE SCALE GENOMIC DNA]</scope>
    <source>
        <strain evidence="1 2">Nara gc5</strain>
    </source>
</reference>
<dbReference type="AlphaFoldDB" id="A0A7J6IKQ1"/>
<dbReference type="EMBL" id="ANPB02000008">
    <property type="protein sequence ID" value="KAF4477273.1"/>
    <property type="molecule type" value="Genomic_DNA"/>
</dbReference>
<gene>
    <name evidence="1" type="ORF">CGGC5_v014132</name>
</gene>
<proteinExistence type="predicted"/>